<organism evidence="1 2">
    <name type="scientific">Saccharophagus degradans (strain 2-40 / ATCC 43961 / DSM 17024)</name>
    <dbReference type="NCBI Taxonomy" id="203122"/>
    <lineage>
        <taxon>Bacteria</taxon>
        <taxon>Pseudomonadati</taxon>
        <taxon>Pseudomonadota</taxon>
        <taxon>Gammaproteobacteria</taxon>
        <taxon>Cellvibrionales</taxon>
        <taxon>Cellvibrionaceae</taxon>
        <taxon>Saccharophagus</taxon>
    </lineage>
</organism>
<reference evidence="1 2" key="1">
    <citation type="journal article" date="2008" name="PLoS Genet.">
        <title>Complete genome sequence of the complex carbohydrate-degrading marine bacterium, Saccharophagus degradans strain 2-40 T.</title>
        <authorList>
            <person name="Weiner R.M."/>
            <person name="Taylor L.E.II."/>
            <person name="Henrissat B."/>
            <person name="Hauser L."/>
            <person name="Land M."/>
            <person name="Coutinho P.M."/>
            <person name="Rancurel C."/>
            <person name="Saunders E.H."/>
            <person name="Longmire A.G."/>
            <person name="Zhang H."/>
            <person name="Bayer E.A."/>
            <person name="Gilbert H.J."/>
            <person name="Larimer F."/>
            <person name="Zhulin I.B."/>
            <person name="Ekborg N.A."/>
            <person name="Lamed R."/>
            <person name="Richardson P.M."/>
            <person name="Borovok I."/>
            <person name="Hutcheson S."/>
        </authorList>
    </citation>
    <scope>NUCLEOTIDE SEQUENCE [LARGE SCALE GENOMIC DNA]</scope>
    <source>
        <strain evidence="2">2-40 / ATCC 43961 / DSM 17024</strain>
    </source>
</reference>
<keyword evidence="2" id="KW-1185">Reference proteome</keyword>
<gene>
    <name evidence="1" type="ordered locus">Sde_0121</name>
</gene>
<evidence type="ECO:0000313" key="1">
    <source>
        <dbReference type="EMBL" id="ABD79385.1"/>
    </source>
</evidence>
<name>Q21PJ4_SACD2</name>
<dbReference type="STRING" id="203122.Sde_0121"/>
<accession>Q21PJ4</accession>
<dbReference type="EMBL" id="CP000282">
    <property type="protein sequence ID" value="ABD79385.1"/>
    <property type="molecule type" value="Genomic_DNA"/>
</dbReference>
<dbReference type="KEGG" id="sde:Sde_0121"/>
<sequence length="87" mass="10192">MMIYALGYLYTPQRRKYANDNYWLSDEWSFNQCSNSVLCARFWGREARILEVWRAKLLGLLASQSIYSFVTQIVCQARGSILTEQPT</sequence>
<protein>
    <submittedName>
        <fullName evidence="1">Uncharacterized protein</fullName>
    </submittedName>
</protein>
<dbReference type="HOGENOM" id="CLU_2481433_0_0_6"/>
<dbReference type="AlphaFoldDB" id="Q21PJ4"/>
<evidence type="ECO:0000313" key="2">
    <source>
        <dbReference type="Proteomes" id="UP000001947"/>
    </source>
</evidence>
<proteinExistence type="predicted"/>
<dbReference type="Proteomes" id="UP000001947">
    <property type="component" value="Chromosome"/>
</dbReference>